<dbReference type="InterPro" id="IPR006026">
    <property type="entry name" value="Peptidase_Metallo"/>
</dbReference>
<feature type="binding site" evidence="7">
    <location>
        <position position="367"/>
    </location>
    <ligand>
        <name>Zn(2+)</name>
        <dbReference type="ChEBI" id="CHEBI:29105"/>
        <label>2</label>
        <note>catalytic</note>
    </ligand>
</feature>
<keyword evidence="11" id="KW-1185">Reference proteome</keyword>
<dbReference type="InterPro" id="IPR001818">
    <property type="entry name" value="Pept_M10_metallopeptidase"/>
</dbReference>
<dbReference type="AlphaFoldDB" id="A0AAN9SYW2"/>
<dbReference type="GO" id="GO:0030198">
    <property type="term" value="P:extracellular matrix organization"/>
    <property type="evidence" value="ECO:0007669"/>
    <property type="project" value="TreeGrafter"/>
</dbReference>
<dbReference type="SUPFAM" id="SSF55486">
    <property type="entry name" value="Metalloproteases ('zincins'), catalytic domain"/>
    <property type="match status" value="1"/>
</dbReference>
<proteinExistence type="inferred from homology"/>
<dbReference type="InterPro" id="IPR002477">
    <property type="entry name" value="Peptidoglycan-bd-like"/>
</dbReference>
<dbReference type="GO" id="GO:0004222">
    <property type="term" value="F:metalloendopeptidase activity"/>
    <property type="evidence" value="ECO:0007669"/>
    <property type="project" value="InterPro"/>
</dbReference>
<evidence type="ECO:0000256" key="7">
    <source>
        <dbReference type="PIRSR" id="PIRSR621190-2"/>
    </source>
</evidence>
<evidence type="ECO:0000256" key="8">
    <source>
        <dbReference type="SAM" id="Phobius"/>
    </source>
</evidence>
<gene>
    <name evidence="10" type="ORF">VNO78_09091</name>
</gene>
<keyword evidence="8" id="KW-1133">Transmembrane helix</keyword>
<dbReference type="Pfam" id="PF00413">
    <property type="entry name" value="Peptidase_M10"/>
    <property type="match status" value="1"/>
</dbReference>
<evidence type="ECO:0000256" key="6">
    <source>
        <dbReference type="ARBA" id="ARBA00023049"/>
    </source>
</evidence>
<keyword evidence="8" id="KW-0812">Transmembrane</keyword>
<evidence type="ECO:0000313" key="10">
    <source>
        <dbReference type="EMBL" id="KAK7407294.1"/>
    </source>
</evidence>
<comment type="caution">
    <text evidence="10">The sequence shown here is derived from an EMBL/GenBank/DDBJ whole genome shotgun (WGS) entry which is preliminary data.</text>
</comment>
<feature type="binding site" description="in inhibited form" evidence="7">
    <location>
        <position position="204"/>
    </location>
    <ligand>
        <name>Zn(2+)</name>
        <dbReference type="ChEBI" id="CHEBI:29105"/>
        <label>2</label>
        <note>catalytic</note>
    </ligand>
</feature>
<dbReference type="SUPFAM" id="SSF47090">
    <property type="entry name" value="PGBD-like"/>
    <property type="match status" value="1"/>
</dbReference>
<evidence type="ECO:0000259" key="9">
    <source>
        <dbReference type="SMART" id="SM00235"/>
    </source>
</evidence>
<evidence type="ECO:0000313" key="11">
    <source>
        <dbReference type="Proteomes" id="UP001386955"/>
    </source>
</evidence>
<keyword evidence="2" id="KW-0645">Protease</keyword>
<keyword evidence="6" id="KW-0482">Metalloprotease</keyword>
<keyword evidence="8" id="KW-0472">Membrane</keyword>
<dbReference type="PRINTS" id="PR00138">
    <property type="entry name" value="MATRIXIN"/>
</dbReference>
<dbReference type="GO" id="GO:0006508">
    <property type="term" value="P:proteolysis"/>
    <property type="evidence" value="ECO:0007669"/>
    <property type="project" value="UniProtKB-KW"/>
</dbReference>
<feature type="domain" description="Peptidase metallopeptidase" evidence="9">
    <location>
        <begin position="225"/>
        <end position="395"/>
    </location>
</feature>
<reference evidence="10 11" key="1">
    <citation type="submission" date="2024-01" db="EMBL/GenBank/DDBJ databases">
        <title>The genomes of 5 underutilized Papilionoideae crops provide insights into root nodulation and disease resistanc.</title>
        <authorList>
            <person name="Jiang F."/>
        </authorList>
    </citation>
    <scope>NUCLEOTIDE SEQUENCE [LARGE SCALE GENOMIC DNA]</scope>
    <source>
        <strain evidence="10">DUOXIRENSHENG_FW03</strain>
        <tissue evidence="10">Leaves</tissue>
    </source>
</reference>
<sequence length="427" mass="48276">MIACREGLRIICGQDENTTGPASSICNPLYITGHIFHLDIVKLSEPALSKKCYSHTINMKSSYLVSFLLFLILLSQPSLSNSANLKGLLKKFVSIVYDNRYDLAEWTHDIVERIDSSNAKKKLLSPPPAEERNAQPPVLNLNLNLSMMKDYLSNYGYIQSSGPYNGSLDEETIVGIKTYQKYFNLQVTGKVTRQTLEQMSFLRCGVPDINIDYNLTEDNTTWPKAGKRWFPKGKNITYGFLPESQLPANATKVFRDSFTRWARATGVLNLKEATTYNNADIKIGFYNFTFLEIDKEVYGFSVISLDRNSDKKTGEILLDGSKYWLLPSENYSLLSWEDGILDLESAAMHQIGHLLGLDHSNDTDSVMYPYIFPSHQRKVNLSISDRDNIRDQYAIVNLNVNTAHAASSGLLLFTTFSLGFAYLFLSY</sequence>
<evidence type="ECO:0000256" key="4">
    <source>
        <dbReference type="ARBA" id="ARBA00022801"/>
    </source>
</evidence>
<dbReference type="PANTHER" id="PTHR10201">
    <property type="entry name" value="MATRIX METALLOPROTEINASE"/>
    <property type="match status" value="1"/>
</dbReference>
<keyword evidence="3 7" id="KW-0479">Metal-binding</keyword>
<comment type="cofactor">
    <cofactor evidence="7">
        <name>Zn(2+)</name>
        <dbReference type="ChEBI" id="CHEBI:29105"/>
    </cofactor>
    <text evidence="7">Binds 2 Zn(2+) ions per subunit.</text>
</comment>
<dbReference type="PANTHER" id="PTHR10201:SF259">
    <property type="entry name" value="MATRIXIN PROTEIN"/>
    <property type="match status" value="1"/>
</dbReference>
<feature type="binding site" evidence="7">
    <location>
        <position position="349"/>
    </location>
    <ligand>
        <name>Zn(2+)</name>
        <dbReference type="ChEBI" id="CHEBI:29105"/>
        <label>2</label>
        <note>catalytic</note>
    </ligand>
</feature>
<dbReference type="Gene3D" id="3.40.390.10">
    <property type="entry name" value="Collagenase (Catalytic Domain)"/>
    <property type="match status" value="1"/>
</dbReference>
<evidence type="ECO:0000256" key="3">
    <source>
        <dbReference type="ARBA" id="ARBA00022723"/>
    </source>
</evidence>
<keyword evidence="7" id="KW-0106">Calcium</keyword>
<feature type="binding site" evidence="7">
    <location>
        <position position="359"/>
    </location>
    <ligand>
        <name>Zn(2+)</name>
        <dbReference type="ChEBI" id="CHEBI:29105"/>
        <label>2</label>
        <note>catalytic</note>
    </ligand>
</feature>
<dbReference type="Pfam" id="PF01471">
    <property type="entry name" value="PG_binding_1"/>
    <property type="match status" value="1"/>
</dbReference>
<accession>A0AAN9SYW2</accession>
<feature type="binding site" evidence="7">
    <location>
        <position position="280"/>
    </location>
    <ligand>
        <name>Ca(2+)</name>
        <dbReference type="ChEBI" id="CHEBI:29108"/>
        <label>2</label>
    </ligand>
</feature>
<name>A0AAN9SYW2_PSOTE</name>
<dbReference type="FunFam" id="3.40.390.10:FF:000058">
    <property type="entry name" value="Metalloendoproteinase 5-MMP"/>
    <property type="match status" value="1"/>
</dbReference>
<dbReference type="InterPro" id="IPR024079">
    <property type="entry name" value="MetalloPept_cat_dom_sf"/>
</dbReference>
<comment type="similarity">
    <text evidence="1">Belongs to the peptidase M10A family. Matrix metalloproteinases (MMPs) subfamily.</text>
</comment>
<dbReference type="GO" id="GO:0031012">
    <property type="term" value="C:extracellular matrix"/>
    <property type="evidence" value="ECO:0007669"/>
    <property type="project" value="InterPro"/>
</dbReference>
<protein>
    <recommendedName>
        <fullName evidence="9">Peptidase metallopeptidase domain-containing protein</fullName>
    </recommendedName>
</protein>
<evidence type="ECO:0000256" key="5">
    <source>
        <dbReference type="ARBA" id="ARBA00022833"/>
    </source>
</evidence>
<dbReference type="EMBL" id="JAYMYS010000002">
    <property type="protein sequence ID" value="KAK7407294.1"/>
    <property type="molecule type" value="Genomic_DNA"/>
</dbReference>
<evidence type="ECO:0000256" key="1">
    <source>
        <dbReference type="ARBA" id="ARBA00009614"/>
    </source>
</evidence>
<dbReference type="SMART" id="SM00235">
    <property type="entry name" value="ZnMc"/>
    <property type="match status" value="1"/>
</dbReference>
<keyword evidence="5 7" id="KW-0862">Zinc</keyword>
<dbReference type="GO" id="GO:0008270">
    <property type="term" value="F:zinc ion binding"/>
    <property type="evidence" value="ECO:0007669"/>
    <property type="project" value="InterPro"/>
</dbReference>
<keyword evidence="4" id="KW-0378">Hydrolase</keyword>
<organism evidence="10 11">
    <name type="scientific">Psophocarpus tetragonolobus</name>
    <name type="common">Winged bean</name>
    <name type="synonym">Dolichos tetragonolobus</name>
    <dbReference type="NCBI Taxonomy" id="3891"/>
    <lineage>
        <taxon>Eukaryota</taxon>
        <taxon>Viridiplantae</taxon>
        <taxon>Streptophyta</taxon>
        <taxon>Embryophyta</taxon>
        <taxon>Tracheophyta</taxon>
        <taxon>Spermatophyta</taxon>
        <taxon>Magnoliopsida</taxon>
        <taxon>eudicotyledons</taxon>
        <taxon>Gunneridae</taxon>
        <taxon>Pentapetalae</taxon>
        <taxon>rosids</taxon>
        <taxon>fabids</taxon>
        <taxon>Fabales</taxon>
        <taxon>Fabaceae</taxon>
        <taxon>Papilionoideae</taxon>
        <taxon>50 kb inversion clade</taxon>
        <taxon>NPAAA clade</taxon>
        <taxon>indigoferoid/millettioid clade</taxon>
        <taxon>Phaseoleae</taxon>
        <taxon>Psophocarpus</taxon>
    </lineage>
</organism>
<feature type="transmembrane region" description="Helical" evidence="8">
    <location>
        <begin position="405"/>
        <end position="425"/>
    </location>
</feature>
<feature type="binding site" evidence="7">
    <location>
        <position position="353"/>
    </location>
    <ligand>
        <name>Zn(2+)</name>
        <dbReference type="ChEBI" id="CHEBI:29105"/>
        <label>2</label>
        <note>catalytic</note>
    </ligand>
</feature>
<feature type="binding site" evidence="7">
    <location>
        <position position="319"/>
    </location>
    <ligand>
        <name>Ca(2+)</name>
        <dbReference type="ChEBI" id="CHEBI:29108"/>
        <label>3</label>
    </ligand>
</feature>
<evidence type="ECO:0000256" key="2">
    <source>
        <dbReference type="ARBA" id="ARBA00022670"/>
    </source>
</evidence>
<dbReference type="Proteomes" id="UP001386955">
    <property type="component" value="Unassembled WGS sequence"/>
</dbReference>
<dbReference type="GO" id="GO:0030574">
    <property type="term" value="P:collagen catabolic process"/>
    <property type="evidence" value="ECO:0007669"/>
    <property type="project" value="TreeGrafter"/>
</dbReference>
<dbReference type="InterPro" id="IPR036365">
    <property type="entry name" value="PGBD-like_sf"/>
</dbReference>
<dbReference type="InterPro" id="IPR021190">
    <property type="entry name" value="Pept_M10A"/>
</dbReference>
<comment type="cofactor">
    <cofactor evidence="7">
        <name>Ca(2+)</name>
        <dbReference type="ChEBI" id="CHEBI:29108"/>
    </cofactor>
    <text evidence="7">Can bind about 5 Ca(2+) ions per subunit.</text>
</comment>